<dbReference type="Pfam" id="PF00338">
    <property type="entry name" value="Ribosomal_S10"/>
    <property type="match status" value="1"/>
</dbReference>
<reference evidence="4" key="2">
    <citation type="journal article" date="2021" name="Genome Biol. Evol.">
        <title>Developing a high-quality reference genome for a parasitic bivalve with doubly uniparental inheritance (Bivalvia: Unionida).</title>
        <authorList>
            <person name="Smith C.H."/>
        </authorList>
    </citation>
    <scope>NUCLEOTIDE SEQUENCE</scope>
    <source>
        <strain evidence="4">CHS0354</strain>
        <tissue evidence="4">Mantle</tissue>
    </source>
</reference>
<evidence type="ECO:0000313" key="5">
    <source>
        <dbReference type="Proteomes" id="UP001195483"/>
    </source>
</evidence>
<accession>A0AAE0TEW6</accession>
<sequence length="194" mass="22391">MTLLLPLVNMLSRNTARNLFSYSKWKHVRCMQRCSFSESRQLCGVFEPDDLSSGTEIPEYESIHIRMKGYDFVILETFAKYVHKMGKAMEFETDSFAVPSTSCNVNTYKPNTSSVQNTYSLKLYERVVELQDVPSTKLPAFVDLLRMHTPEGIQVTVKEPTEEDDEYRYIPDREKETLEAQLEELGGPSKPKKK</sequence>
<evidence type="ECO:0000313" key="4">
    <source>
        <dbReference type="EMBL" id="KAK3608620.1"/>
    </source>
</evidence>
<dbReference type="PANTHER" id="PTHR13473">
    <property type="entry name" value="MITOCHONDRIAL RIBOSOMAL PROTEIN L48"/>
    <property type="match status" value="1"/>
</dbReference>
<dbReference type="SMART" id="SM01403">
    <property type="entry name" value="Ribosomal_S10"/>
    <property type="match status" value="1"/>
</dbReference>
<dbReference type="InterPro" id="IPR036838">
    <property type="entry name" value="Ribosomal_uS10_dom_sf"/>
</dbReference>
<dbReference type="GO" id="GO:0005761">
    <property type="term" value="C:mitochondrial ribosome"/>
    <property type="evidence" value="ECO:0007669"/>
    <property type="project" value="InterPro"/>
</dbReference>
<evidence type="ECO:0000256" key="2">
    <source>
        <dbReference type="ARBA" id="ARBA00023274"/>
    </source>
</evidence>
<dbReference type="InterPro" id="IPR027487">
    <property type="entry name" value="Ribosomal_mL48"/>
</dbReference>
<reference evidence="4" key="3">
    <citation type="submission" date="2023-05" db="EMBL/GenBank/DDBJ databases">
        <authorList>
            <person name="Smith C.H."/>
        </authorList>
    </citation>
    <scope>NUCLEOTIDE SEQUENCE</scope>
    <source>
        <strain evidence="4">CHS0354</strain>
        <tissue evidence="4">Mantle</tissue>
    </source>
</reference>
<protein>
    <recommendedName>
        <fullName evidence="3">Small ribosomal subunit protein uS10 domain-containing protein</fullName>
    </recommendedName>
</protein>
<name>A0AAE0TEW6_9BIVA</name>
<dbReference type="Proteomes" id="UP001195483">
    <property type="component" value="Unassembled WGS sequence"/>
</dbReference>
<dbReference type="EMBL" id="JAEAOA010002356">
    <property type="protein sequence ID" value="KAK3608620.1"/>
    <property type="molecule type" value="Genomic_DNA"/>
</dbReference>
<dbReference type="PANTHER" id="PTHR13473:SF0">
    <property type="entry name" value="LARGE RIBOSOMAL SUBUNIT PROTEIN ML48"/>
    <property type="match status" value="1"/>
</dbReference>
<dbReference type="SUPFAM" id="SSF54999">
    <property type="entry name" value="Ribosomal protein S10"/>
    <property type="match status" value="1"/>
</dbReference>
<comment type="caution">
    <text evidence="4">The sequence shown here is derived from an EMBL/GenBank/DDBJ whole genome shotgun (WGS) entry which is preliminary data.</text>
</comment>
<evidence type="ECO:0000256" key="1">
    <source>
        <dbReference type="ARBA" id="ARBA00022980"/>
    </source>
</evidence>
<organism evidence="4 5">
    <name type="scientific">Potamilus streckersoni</name>
    <dbReference type="NCBI Taxonomy" id="2493646"/>
    <lineage>
        <taxon>Eukaryota</taxon>
        <taxon>Metazoa</taxon>
        <taxon>Spiralia</taxon>
        <taxon>Lophotrochozoa</taxon>
        <taxon>Mollusca</taxon>
        <taxon>Bivalvia</taxon>
        <taxon>Autobranchia</taxon>
        <taxon>Heteroconchia</taxon>
        <taxon>Palaeoheterodonta</taxon>
        <taxon>Unionida</taxon>
        <taxon>Unionoidea</taxon>
        <taxon>Unionidae</taxon>
        <taxon>Ambleminae</taxon>
        <taxon>Lampsilini</taxon>
        <taxon>Potamilus</taxon>
    </lineage>
</organism>
<proteinExistence type="predicted"/>
<dbReference type="AlphaFoldDB" id="A0AAE0TEW6"/>
<dbReference type="GO" id="GO:1990904">
    <property type="term" value="C:ribonucleoprotein complex"/>
    <property type="evidence" value="ECO:0007669"/>
    <property type="project" value="UniProtKB-KW"/>
</dbReference>
<keyword evidence="2" id="KW-0687">Ribonucleoprotein</keyword>
<gene>
    <name evidence="4" type="ORF">CHS0354_042619</name>
</gene>
<keyword evidence="1" id="KW-0689">Ribosomal protein</keyword>
<dbReference type="InterPro" id="IPR027486">
    <property type="entry name" value="Ribosomal_uS10_dom"/>
</dbReference>
<evidence type="ECO:0000259" key="3">
    <source>
        <dbReference type="SMART" id="SM01403"/>
    </source>
</evidence>
<feature type="domain" description="Small ribosomal subunit protein uS10" evidence="3">
    <location>
        <begin position="64"/>
        <end position="158"/>
    </location>
</feature>
<keyword evidence="5" id="KW-1185">Reference proteome</keyword>
<reference evidence="4" key="1">
    <citation type="journal article" date="2021" name="Genome Biol. Evol.">
        <title>A High-Quality Reference Genome for a Parasitic Bivalve with Doubly Uniparental Inheritance (Bivalvia: Unionida).</title>
        <authorList>
            <person name="Smith C.H."/>
        </authorList>
    </citation>
    <scope>NUCLEOTIDE SEQUENCE</scope>
    <source>
        <strain evidence="4">CHS0354</strain>
    </source>
</reference>